<dbReference type="GO" id="GO:0016998">
    <property type="term" value="P:cell wall macromolecule catabolic process"/>
    <property type="evidence" value="ECO:0007669"/>
    <property type="project" value="InterPro"/>
</dbReference>
<dbReference type="GO" id="GO:0009253">
    <property type="term" value="P:peptidoglycan catabolic process"/>
    <property type="evidence" value="ECO:0007669"/>
    <property type="project" value="InterPro"/>
</dbReference>
<dbReference type="SUPFAM" id="SSF51445">
    <property type="entry name" value="(Trans)glycosidases"/>
    <property type="match status" value="1"/>
</dbReference>
<dbReference type="GO" id="GO:0016052">
    <property type="term" value="P:carbohydrate catabolic process"/>
    <property type="evidence" value="ECO:0007669"/>
    <property type="project" value="TreeGrafter"/>
</dbReference>
<evidence type="ECO:0000256" key="5">
    <source>
        <dbReference type="SAM" id="Phobius"/>
    </source>
</evidence>
<dbReference type="SMART" id="SM01095">
    <property type="entry name" value="Cpl-7"/>
    <property type="match status" value="1"/>
</dbReference>
<feature type="transmembrane region" description="Helical" evidence="5">
    <location>
        <begin position="67"/>
        <end position="87"/>
    </location>
</feature>
<keyword evidence="5" id="KW-0472">Membrane</keyword>
<dbReference type="AlphaFoldDB" id="A0A3E5HP72"/>
<accession>A0A3E5HP72</accession>
<keyword evidence="5" id="KW-0812">Transmembrane</keyword>
<keyword evidence="3" id="KW-0326">Glycosidase</keyword>
<dbReference type="SMART" id="SM00641">
    <property type="entry name" value="Glyco_25"/>
    <property type="match status" value="1"/>
</dbReference>
<evidence type="ECO:0000256" key="1">
    <source>
        <dbReference type="ARBA" id="ARBA00010646"/>
    </source>
</evidence>
<dbReference type="EMBL" id="QSWD01000002">
    <property type="protein sequence ID" value="RGP03643.1"/>
    <property type="molecule type" value="Genomic_DNA"/>
</dbReference>
<comment type="similarity">
    <text evidence="1">Belongs to the glycosyl hydrolase 25 family.</text>
</comment>
<dbReference type="InterPro" id="IPR018077">
    <property type="entry name" value="Glyco_hydro_fam25_subgr"/>
</dbReference>
<reference evidence="7 8" key="1">
    <citation type="submission" date="2018-08" db="EMBL/GenBank/DDBJ databases">
        <title>A genome reference for cultivated species of the human gut microbiota.</title>
        <authorList>
            <person name="Zou Y."/>
            <person name="Xue W."/>
            <person name="Luo G."/>
        </authorList>
    </citation>
    <scope>NUCLEOTIDE SEQUENCE [LARGE SCALE GENOMIC DNA]</scope>
    <source>
        <strain evidence="7 8">OF05-12</strain>
    </source>
</reference>
<dbReference type="InterPro" id="IPR018392">
    <property type="entry name" value="LysM"/>
</dbReference>
<dbReference type="Pfam" id="PF08230">
    <property type="entry name" value="CW_7"/>
    <property type="match status" value="1"/>
</dbReference>
<dbReference type="Gene3D" id="3.20.20.80">
    <property type="entry name" value="Glycosidases"/>
    <property type="match status" value="1"/>
</dbReference>
<evidence type="ECO:0000259" key="6">
    <source>
        <dbReference type="SMART" id="SM01095"/>
    </source>
</evidence>
<evidence type="ECO:0000313" key="7">
    <source>
        <dbReference type="EMBL" id="RGP03643.1"/>
    </source>
</evidence>
<dbReference type="CDD" id="cd00118">
    <property type="entry name" value="LysM"/>
    <property type="match status" value="1"/>
</dbReference>
<sequence length="473" mass="51438">MDRRSHPHARHPRRRLDNHLTSYFPTNRKAIPQGVAFSIAPNRGGKERNLSILNKGKPKHMKPRRRWRTPLTALAIAVSMAFAPAAMADMDGYDISNWQCGIDTATVPADFVIVGTTWGSGGVYGGCLSNGVNTDANRQLAGAINSGKETGVYHYALGGNPETEARFFVDNVRGYVHRSVLILDWEAQDNAAWGDKQWPRRWAREVKRLTGVNPIIYTMDSGYWQVAGMEAELDCGIWIAQYATNLVTGYQTAPWNIGARGEVMRQYTSNGSLSGWSERLDLNKFRGDRAAWRKYANPDDRGAASLPNVKPTPQPTTAPKVDLDALATRTIRGDFGNDPARRQALGSNYAAVMDIVNRRLSGSGVTTPSGNTGSYCVVVSSGDTMGAIASRTGRMPASAWSVPSGNINRIWPGQQVCYGGSTASSIGAHVVTTSHVVTAGESLWKIYGSGWPAAAQRNGLRAPYTIYPGQVLH</sequence>
<evidence type="ECO:0000256" key="2">
    <source>
        <dbReference type="ARBA" id="ARBA00022801"/>
    </source>
</evidence>
<name>A0A3E5HP72_BIFPS</name>
<dbReference type="InterPro" id="IPR036779">
    <property type="entry name" value="LysM_dom_sf"/>
</dbReference>
<keyword evidence="5" id="KW-1133">Transmembrane helix</keyword>
<evidence type="ECO:0000313" key="8">
    <source>
        <dbReference type="Proteomes" id="UP000261031"/>
    </source>
</evidence>
<dbReference type="Pfam" id="PF01476">
    <property type="entry name" value="LysM"/>
    <property type="match status" value="1"/>
</dbReference>
<organism evidence="7 8">
    <name type="scientific">Bifidobacterium pseudocatenulatum</name>
    <dbReference type="NCBI Taxonomy" id="28026"/>
    <lineage>
        <taxon>Bacteria</taxon>
        <taxon>Bacillati</taxon>
        <taxon>Actinomycetota</taxon>
        <taxon>Actinomycetes</taxon>
        <taxon>Bifidobacteriales</taxon>
        <taxon>Bifidobacteriaceae</taxon>
        <taxon>Bifidobacterium</taxon>
    </lineage>
</organism>
<keyword evidence="2" id="KW-0378">Hydrolase</keyword>
<dbReference type="InterPro" id="IPR002053">
    <property type="entry name" value="Glyco_hydro_25"/>
</dbReference>
<dbReference type="GO" id="GO:0003796">
    <property type="term" value="F:lysozyme activity"/>
    <property type="evidence" value="ECO:0007669"/>
    <property type="project" value="InterPro"/>
</dbReference>
<feature type="domain" description="Cpl-7 lysozyme C-terminal" evidence="6">
    <location>
        <begin position="323"/>
        <end position="361"/>
    </location>
</feature>
<dbReference type="PANTHER" id="PTHR34135:SF2">
    <property type="entry name" value="LYSOZYME"/>
    <property type="match status" value="1"/>
</dbReference>
<feature type="region of interest" description="Disordered" evidence="4">
    <location>
        <begin position="298"/>
        <end position="319"/>
    </location>
</feature>
<dbReference type="InterPro" id="IPR017853">
    <property type="entry name" value="GH"/>
</dbReference>
<dbReference type="PROSITE" id="PS51904">
    <property type="entry name" value="GLYCOSYL_HYDROL_F25_2"/>
    <property type="match status" value="1"/>
</dbReference>
<dbReference type="Gene3D" id="3.10.350.10">
    <property type="entry name" value="LysM domain"/>
    <property type="match status" value="1"/>
</dbReference>
<gene>
    <name evidence="7" type="ORF">DXA79_03945</name>
</gene>
<evidence type="ECO:0000256" key="4">
    <source>
        <dbReference type="SAM" id="MobiDB-lite"/>
    </source>
</evidence>
<dbReference type="Proteomes" id="UP000261031">
    <property type="component" value="Unassembled WGS sequence"/>
</dbReference>
<dbReference type="Pfam" id="PF01183">
    <property type="entry name" value="Glyco_hydro_25"/>
    <property type="match status" value="1"/>
</dbReference>
<evidence type="ECO:0000256" key="3">
    <source>
        <dbReference type="ARBA" id="ARBA00023295"/>
    </source>
</evidence>
<protein>
    <submittedName>
        <fullName evidence="7">LysM peptidoglycan-binding domain-containing protein</fullName>
    </submittedName>
</protein>
<comment type="caution">
    <text evidence="7">The sequence shown here is derived from an EMBL/GenBank/DDBJ whole genome shotgun (WGS) entry which is preliminary data.</text>
</comment>
<dbReference type="InterPro" id="IPR013168">
    <property type="entry name" value="Cpl_7_lyso_C"/>
</dbReference>
<dbReference type="PANTHER" id="PTHR34135">
    <property type="entry name" value="LYSOZYME"/>
    <property type="match status" value="1"/>
</dbReference>
<proteinExistence type="inferred from homology"/>